<dbReference type="AlphaFoldDB" id="A0A0P9CTX3"/>
<protein>
    <recommendedName>
        <fullName evidence="4">Poly(Hydroxyalkanoate) granule-associated protein</fullName>
    </recommendedName>
</protein>
<evidence type="ECO:0008006" key="4">
    <source>
        <dbReference type="Google" id="ProtNLM"/>
    </source>
</evidence>
<proteinExistence type="predicted"/>
<keyword evidence="3" id="KW-1185">Reference proteome</keyword>
<dbReference type="RefSeq" id="WP_054966129.1">
    <property type="nucleotide sequence ID" value="NZ_FMUN01000003.1"/>
</dbReference>
<evidence type="ECO:0000313" key="3">
    <source>
        <dbReference type="Proteomes" id="UP000183104"/>
    </source>
</evidence>
<feature type="region of interest" description="Disordered" evidence="1">
    <location>
        <begin position="30"/>
        <end position="64"/>
    </location>
</feature>
<dbReference type="STRING" id="381306.AN478_08220"/>
<evidence type="ECO:0000313" key="2">
    <source>
        <dbReference type="EMBL" id="SCY16643.1"/>
    </source>
</evidence>
<accession>A0A0P9CTX3</accession>
<sequence length="116" mass="13457">MRERLRTAVDVALGAAVTGWRGARRRAAGLAETGRASRERFQERVDRETETWRESGRESIHEVEERVREESTRVLHGMHLVTREDLEGLTRRITQLQARVAEMERRMADSDTGNRE</sequence>
<name>A0A0P9CTX3_9GAMM</name>
<organism evidence="2 3">
    <name type="scientific">Thiohalorhabdus denitrificans</name>
    <dbReference type="NCBI Taxonomy" id="381306"/>
    <lineage>
        <taxon>Bacteria</taxon>
        <taxon>Pseudomonadati</taxon>
        <taxon>Pseudomonadota</taxon>
        <taxon>Gammaproteobacteria</taxon>
        <taxon>Thiohalorhabdales</taxon>
        <taxon>Thiohalorhabdaceae</taxon>
        <taxon>Thiohalorhabdus</taxon>
    </lineage>
</organism>
<dbReference type="EMBL" id="FMUN01000003">
    <property type="protein sequence ID" value="SCY16643.1"/>
    <property type="molecule type" value="Genomic_DNA"/>
</dbReference>
<evidence type="ECO:0000256" key="1">
    <source>
        <dbReference type="SAM" id="MobiDB-lite"/>
    </source>
</evidence>
<dbReference type="Proteomes" id="UP000183104">
    <property type="component" value="Unassembled WGS sequence"/>
</dbReference>
<reference evidence="3" key="1">
    <citation type="submission" date="2016-10" db="EMBL/GenBank/DDBJ databases">
        <authorList>
            <person name="Varghese N."/>
        </authorList>
    </citation>
    <scope>NUCLEOTIDE SEQUENCE [LARGE SCALE GENOMIC DNA]</scope>
    <source>
        <strain evidence="3">HL 19</strain>
    </source>
</reference>
<gene>
    <name evidence="2" type="ORF">SAMN05661077_1411</name>
</gene>
<feature type="compositionally biased region" description="Basic and acidic residues" evidence="1">
    <location>
        <begin position="35"/>
        <end position="64"/>
    </location>
</feature>